<dbReference type="InterPro" id="IPR028730">
    <property type="entry name" value="ZFYVE26"/>
</dbReference>
<comment type="caution">
    <text evidence="1">The sequence shown here is derived from an EMBL/GenBank/DDBJ whole genome shotgun (WGS) entry which is preliminary data.</text>
</comment>
<protein>
    <submittedName>
        <fullName evidence="1">Uncharacterized protein</fullName>
    </submittedName>
</protein>
<proteinExistence type="predicted"/>
<reference evidence="1 2" key="1">
    <citation type="submission" date="2024-05" db="EMBL/GenBank/DDBJ databases">
        <title>Genome sequencing and assembly of Indian major carp, Cirrhinus mrigala (Hamilton, 1822).</title>
        <authorList>
            <person name="Mohindra V."/>
            <person name="Chowdhury L.M."/>
            <person name="Lal K."/>
            <person name="Jena J.K."/>
        </authorList>
    </citation>
    <scope>NUCLEOTIDE SEQUENCE [LARGE SCALE GENOMIC DNA]</scope>
    <source>
        <strain evidence="1">CM1030</strain>
        <tissue evidence="1">Blood</tissue>
    </source>
</reference>
<dbReference type="PANTHER" id="PTHR46591:SF1">
    <property type="entry name" value="ZINC FINGER FYVE DOMAIN-CONTAINING PROTEIN 26"/>
    <property type="match status" value="1"/>
</dbReference>
<name>A0ABD0PVW7_CIRMR</name>
<dbReference type="AlphaFoldDB" id="A0ABD0PVW7"/>
<dbReference type="EMBL" id="JAMKFB020000013">
    <property type="protein sequence ID" value="KAL0178189.1"/>
    <property type="molecule type" value="Genomic_DNA"/>
</dbReference>
<evidence type="ECO:0000313" key="1">
    <source>
        <dbReference type="EMBL" id="KAL0178189.1"/>
    </source>
</evidence>
<gene>
    <name evidence="1" type="ORF">M9458_027083</name>
</gene>
<dbReference type="PANTHER" id="PTHR46591">
    <property type="entry name" value="ZINC FINGER FYVE DOMAIN-CONTAINING PROTEIN 26"/>
    <property type="match status" value="1"/>
</dbReference>
<sequence length="136" mass="15242">LLEALSDSMGLEVSERALDRRPGLAACHFLSDYLTLHFQSQMTPARRRHINALHLGSKVLLTLPEASRQDYFSLLSDPLLMLEQLLMNLKVDWATVAISTLRSLLLAQDAGINNQHIDALLADYAQKALDFPYAPR</sequence>
<dbReference type="Proteomes" id="UP001529510">
    <property type="component" value="Unassembled WGS sequence"/>
</dbReference>
<accession>A0ABD0PVW7</accession>
<feature type="non-terminal residue" evidence="1">
    <location>
        <position position="1"/>
    </location>
</feature>
<keyword evidence="2" id="KW-1185">Reference proteome</keyword>
<evidence type="ECO:0000313" key="2">
    <source>
        <dbReference type="Proteomes" id="UP001529510"/>
    </source>
</evidence>
<feature type="non-terminal residue" evidence="1">
    <location>
        <position position="136"/>
    </location>
</feature>
<organism evidence="1 2">
    <name type="scientific">Cirrhinus mrigala</name>
    <name type="common">Mrigala</name>
    <dbReference type="NCBI Taxonomy" id="683832"/>
    <lineage>
        <taxon>Eukaryota</taxon>
        <taxon>Metazoa</taxon>
        <taxon>Chordata</taxon>
        <taxon>Craniata</taxon>
        <taxon>Vertebrata</taxon>
        <taxon>Euteleostomi</taxon>
        <taxon>Actinopterygii</taxon>
        <taxon>Neopterygii</taxon>
        <taxon>Teleostei</taxon>
        <taxon>Ostariophysi</taxon>
        <taxon>Cypriniformes</taxon>
        <taxon>Cyprinidae</taxon>
        <taxon>Labeoninae</taxon>
        <taxon>Labeonini</taxon>
        <taxon>Cirrhinus</taxon>
    </lineage>
</organism>